<keyword evidence="2" id="KW-1185">Reference proteome</keyword>
<organism evidence="1 2">
    <name type="scientific">Dryococelus australis</name>
    <dbReference type="NCBI Taxonomy" id="614101"/>
    <lineage>
        <taxon>Eukaryota</taxon>
        <taxon>Metazoa</taxon>
        <taxon>Ecdysozoa</taxon>
        <taxon>Arthropoda</taxon>
        <taxon>Hexapoda</taxon>
        <taxon>Insecta</taxon>
        <taxon>Pterygota</taxon>
        <taxon>Neoptera</taxon>
        <taxon>Polyneoptera</taxon>
        <taxon>Phasmatodea</taxon>
        <taxon>Verophasmatodea</taxon>
        <taxon>Anareolatae</taxon>
        <taxon>Phasmatidae</taxon>
        <taxon>Eurycanthinae</taxon>
        <taxon>Dryococelus</taxon>
    </lineage>
</organism>
<evidence type="ECO:0000313" key="1">
    <source>
        <dbReference type="EMBL" id="KAJ8880752.1"/>
    </source>
</evidence>
<dbReference type="Proteomes" id="UP001159363">
    <property type="component" value="Chromosome 5"/>
</dbReference>
<dbReference type="Gene3D" id="4.10.60.10">
    <property type="entry name" value="Zinc finger, CCHC-type"/>
    <property type="match status" value="1"/>
</dbReference>
<evidence type="ECO:0000313" key="2">
    <source>
        <dbReference type="Proteomes" id="UP001159363"/>
    </source>
</evidence>
<sequence length="300" mass="33440">MVWVASNRQSDWSTGLVSRNSSYEWLDLIVVRLVDWYGEFVWLAGMVGWLPVLRVFRAHVNCCGGHVSEAAVMARRCYHHSGLGRVGSSGLSKSELVANLQAVGILVEEKSDAYTLRCKFAVVVSGMARKRLVPVWMNGVQAPKSYLALSCLKKLIPHCLGVTLEVLFEGVKGYNFLDGGGKGDGSSNKIKVLEDIDVVGLDVEACVQISEVGGEFESRLKVDNLEYSSDQHWQEQEVDSGVDEKREVTCYNCRKPRNVASHCRAPKKEMMKCFNCGYIGHIAKYYSQGCKSNDDKEEQR</sequence>
<proteinExistence type="predicted"/>
<comment type="caution">
    <text evidence="1">The sequence shown here is derived from an EMBL/GenBank/DDBJ whole genome shotgun (WGS) entry which is preliminary data.</text>
</comment>
<protein>
    <recommendedName>
        <fullName evidence="3">CCHC-type domain-containing protein</fullName>
    </recommendedName>
</protein>
<reference evidence="1 2" key="1">
    <citation type="submission" date="2023-02" db="EMBL/GenBank/DDBJ databases">
        <title>LHISI_Scaffold_Assembly.</title>
        <authorList>
            <person name="Stuart O.P."/>
            <person name="Cleave R."/>
            <person name="Magrath M.J.L."/>
            <person name="Mikheyev A.S."/>
        </authorList>
    </citation>
    <scope>NUCLEOTIDE SEQUENCE [LARGE SCALE GENOMIC DNA]</scope>
    <source>
        <strain evidence="1">Daus_M_001</strain>
        <tissue evidence="1">Leg muscle</tissue>
    </source>
</reference>
<dbReference type="EMBL" id="JARBHB010000006">
    <property type="protein sequence ID" value="KAJ8880752.1"/>
    <property type="molecule type" value="Genomic_DNA"/>
</dbReference>
<evidence type="ECO:0008006" key="3">
    <source>
        <dbReference type="Google" id="ProtNLM"/>
    </source>
</evidence>
<accession>A0ABQ9H8X9</accession>
<name>A0ABQ9H8X9_9NEOP</name>
<dbReference type="InterPro" id="IPR036875">
    <property type="entry name" value="Znf_CCHC_sf"/>
</dbReference>
<dbReference type="SUPFAM" id="SSF57756">
    <property type="entry name" value="Retrovirus zinc finger-like domains"/>
    <property type="match status" value="1"/>
</dbReference>
<gene>
    <name evidence="1" type="ORF">PR048_017222</name>
</gene>